<organism evidence="1 2">
    <name type="scientific">Eretmocerus hayati</name>
    <dbReference type="NCBI Taxonomy" id="131215"/>
    <lineage>
        <taxon>Eukaryota</taxon>
        <taxon>Metazoa</taxon>
        <taxon>Ecdysozoa</taxon>
        <taxon>Arthropoda</taxon>
        <taxon>Hexapoda</taxon>
        <taxon>Insecta</taxon>
        <taxon>Pterygota</taxon>
        <taxon>Neoptera</taxon>
        <taxon>Endopterygota</taxon>
        <taxon>Hymenoptera</taxon>
        <taxon>Apocrita</taxon>
        <taxon>Proctotrupomorpha</taxon>
        <taxon>Chalcidoidea</taxon>
        <taxon>Aphelinidae</taxon>
        <taxon>Aphelininae</taxon>
        <taxon>Eretmocerus</taxon>
    </lineage>
</organism>
<keyword evidence="2" id="KW-1185">Reference proteome</keyword>
<name>A0ACC2PKT1_9HYME</name>
<protein>
    <submittedName>
        <fullName evidence="1">Uncharacterized protein</fullName>
    </submittedName>
</protein>
<proteinExistence type="predicted"/>
<evidence type="ECO:0000313" key="2">
    <source>
        <dbReference type="Proteomes" id="UP001239111"/>
    </source>
</evidence>
<gene>
    <name evidence="1" type="ORF">QAD02_019854</name>
</gene>
<dbReference type="Proteomes" id="UP001239111">
    <property type="component" value="Chromosome 1"/>
</dbReference>
<dbReference type="EMBL" id="CM056741">
    <property type="protein sequence ID" value="KAJ8684062.1"/>
    <property type="molecule type" value="Genomic_DNA"/>
</dbReference>
<comment type="caution">
    <text evidence="1">The sequence shown here is derived from an EMBL/GenBank/DDBJ whole genome shotgun (WGS) entry which is preliminary data.</text>
</comment>
<accession>A0ACC2PKT1</accession>
<sequence length="146" mass="15504">MKKSLVTNVKVYCEPSKMCGRTQTTLRECISDSECTGIKDATCLEDIFGIGGGDQKKRCLCGDYKGPANGRCSNESKRVKALCAHNDECTEGAICALGNDTSVIGKRCWCTQSYMEDVDKLCSGSPVALGFSALSVVAGLLLTGNV</sequence>
<evidence type="ECO:0000313" key="1">
    <source>
        <dbReference type="EMBL" id="KAJ8684062.1"/>
    </source>
</evidence>
<reference evidence="1" key="1">
    <citation type="submission" date="2023-04" db="EMBL/GenBank/DDBJ databases">
        <title>A chromosome-level genome assembly of the parasitoid wasp Eretmocerus hayati.</title>
        <authorList>
            <person name="Zhong Y."/>
            <person name="Liu S."/>
            <person name="Liu Y."/>
        </authorList>
    </citation>
    <scope>NUCLEOTIDE SEQUENCE</scope>
    <source>
        <strain evidence="1">ZJU_SS_LIU_2023</strain>
    </source>
</reference>